<evidence type="ECO:0000313" key="2">
    <source>
        <dbReference type="Proteomes" id="UP000242715"/>
    </source>
</evidence>
<evidence type="ECO:0000313" key="1">
    <source>
        <dbReference type="EMBL" id="GAU49318.1"/>
    </source>
</evidence>
<dbReference type="AlphaFoldDB" id="A0A2Z6NYS4"/>
<protein>
    <recommendedName>
        <fullName evidence="3">Rx N-terminal domain-containing protein</fullName>
    </recommendedName>
</protein>
<dbReference type="EMBL" id="DF974548">
    <property type="protein sequence ID" value="GAU49318.1"/>
    <property type="molecule type" value="Genomic_DNA"/>
</dbReference>
<accession>A0A2Z6NYS4</accession>
<name>A0A2Z6NYS4_TRISU</name>
<sequence>MMYHKIGQLIMDIDGLTNMSSEKPQAVEKRTDEGSLSNKIEQMVEKLGSIDVKSWYIRGDAFEMLGEHLNVIKDAALRADKLERELGIYNLGGNKLLLKRLKVILDDVVQLLDEFSTVDLRCKNKKNKRFQDFFSSSNKVVFSFKMVIKIKELTKRMENLENFIKST</sequence>
<organism evidence="1 2">
    <name type="scientific">Trifolium subterraneum</name>
    <name type="common">Subterranean clover</name>
    <dbReference type="NCBI Taxonomy" id="3900"/>
    <lineage>
        <taxon>Eukaryota</taxon>
        <taxon>Viridiplantae</taxon>
        <taxon>Streptophyta</taxon>
        <taxon>Embryophyta</taxon>
        <taxon>Tracheophyta</taxon>
        <taxon>Spermatophyta</taxon>
        <taxon>Magnoliopsida</taxon>
        <taxon>eudicotyledons</taxon>
        <taxon>Gunneridae</taxon>
        <taxon>Pentapetalae</taxon>
        <taxon>rosids</taxon>
        <taxon>fabids</taxon>
        <taxon>Fabales</taxon>
        <taxon>Fabaceae</taxon>
        <taxon>Papilionoideae</taxon>
        <taxon>50 kb inversion clade</taxon>
        <taxon>NPAAA clade</taxon>
        <taxon>Hologalegina</taxon>
        <taxon>IRL clade</taxon>
        <taxon>Trifolieae</taxon>
        <taxon>Trifolium</taxon>
    </lineage>
</organism>
<keyword evidence="2" id="KW-1185">Reference proteome</keyword>
<gene>
    <name evidence="1" type="ORF">TSUD_367280</name>
</gene>
<proteinExistence type="predicted"/>
<reference evidence="2" key="1">
    <citation type="journal article" date="2017" name="Front. Plant Sci.">
        <title>Climate Clever Clovers: New Paradigm to Reduce the Environmental Footprint of Ruminants by Breeding Low Methanogenic Forages Utilizing Haplotype Variation.</title>
        <authorList>
            <person name="Kaur P."/>
            <person name="Appels R."/>
            <person name="Bayer P.E."/>
            <person name="Keeble-Gagnere G."/>
            <person name="Wang J."/>
            <person name="Hirakawa H."/>
            <person name="Shirasawa K."/>
            <person name="Vercoe P."/>
            <person name="Stefanova K."/>
            <person name="Durmic Z."/>
            <person name="Nichols P."/>
            <person name="Revell C."/>
            <person name="Isobe S.N."/>
            <person name="Edwards D."/>
            <person name="Erskine W."/>
        </authorList>
    </citation>
    <scope>NUCLEOTIDE SEQUENCE [LARGE SCALE GENOMIC DNA]</scope>
    <source>
        <strain evidence="2">cv. Daliak</strain>
    </source>
</reference>
<dbReference type="Proteomes" id="UP000242715">
    <property type="component" value="Unassembled WGS sequence"/>
</dbReference>
<evidence type="ECO:0008006" key="3">
    <source>
        <dbReference type="Google" id="ProtNLM"/>
    </source>
</evidence>